<dbReference type="Proteomes" id="UP000033035">
    <property type="component" value="Unassembled WGS sequence"/>
</dbReference>
<feature type="domain" description="N-acetyltransferase" evidence="1">
    <location>
        <begin position="7"/>
        <end position="158"/>
    </location>
</feature>
<evidence type="ECO:0000259" key="1">
    <source>
        <dbReference type="PROSITE" id="PS51186"/>
    </source>
</evidence>
<dbReference type="InterPro" id="IPR016181">
    <property type="entry name" value="Acyl_CoA_acyltransferase"/>
</dbReference>
<protein>
    <recommendedName>
        <fullName evidence="1">N-acetyltransferase domain-containing protein</fullName>
    </recommendedName>
</protein>
<dbReference type="RefSeq" id="WP_028729640.1">
    <property type="nucleotide sequence ID" value="NZ_KE386764.1"/>
</dbReference>
<dbReference type="PROSITE" id="PS51186">
    <property type="entry name" value="GNAT"/>
    <property type="match status" value="1"/>
</dbReference>
<dbReference type="HOGENOM" id="CLU_105077_1_2_10"/>
<keyword evidence="3" id="KW-1185">Reference proteome</keyword>
<gene>
    <name evidence="2" type="ORF">HMPREF1536_02814</name>
</gene>
<dbReference type="EMBL" id="AQHW01000015">
    <property type="protein sequence ID" value="KKB55346.1"/>
    <property type="molecule type" value="Genomic_DNA"/>
</dbReference>
<dbReference type="Gene3D" id="3.40.630.30">
    <property type="match status" value="1"/>
</dbReference>
<name>A0A0F5JBU6_9BACT</name>
<proteinExistence type="predicted"/>
<organism evidence="2 3">
    <name type="scientific">Parabacteroides gordonii MS-1 = DSM 23371</name>
    <dbReference type="NCBI Taxonomy" id="1203610"/>
    <lineage>
        <taxon>Bacteria</taxon>
        <taxon>Pseudomonadati</taxon>
        <taxon>Bacteroidota</taxon>
        <taxon>Bacteroidia</taxon>
        <taxon>Bacteroidales</taxon>
        <taxon>Tannerellaceae</taxon>
        <taxon>Parabacteroides</taxon>
    </lineage>
</organism>
<reference evidence="2 3" key="1">
    <citation type="submission" date="2013-04" db="EMBL/GenBank/DDBJ databases">
        <title>The Genome Sequence of Parabacteroides gordonii DSM 23371.</title>
        <authorList>
            <consortium name="The Broad Institute Genomics Platform"/>
            <person name="Earl A."/>
            <person name="Ward D."/>
            <person name="Feldgarden M."/>
            <person name="Gevers D."/>
            <person name="Martens E."/>
            <person name="Sakamoto M."/>
            <person name="Benno Y."/>
            <person name="Suzuki N."/>
            <person name="Matsunaga N."/>
            <person name="Koshihara K."/>
            <person name="Seki M."/>
            <person name="Komiya H."/>
            <person name="Walker B."/>
            <person name="Young S."/>
            <person name="Zeng Q."/>
            <person name="Gargeya S."/>
            <person name="Fitzgerald M."/>
            <person name="Haas B."/>
            <person name="Abouelleil A."/>
            <person name="Allen A.W."/>
            <person name="Alvarado L."/>
            <person name="Arachchi H.M."/>
            <person name="Berlin A.M."/>
            <person name="Chapman S.B."/>
            <person name="Gainer-Dewar J."/>
            <person name="Goldberg J."/>
            <person name="Griggs A."/>
            <person name="Gujja S."/>
            <person name="Hansen M."/>
            <person name="Howarth C."/>
            <person name="Imamovic A."/>
            <person name="Ireland A."/>
            <person name="Larimer J."/>
            <person name="McCowan C."/>
            <person name="Murphy C."/>
            <person name="Pearson M."/>
            <person name="Poon T.W."/>
            <person name="Priest M."/>
            <person name="Roberts A."/>
            <person name="Saif S."/>
            <person name="Shea T."/>
            <person name="Sisk P."/>
            <person name="Sykes S."/>
            <person name="Wortman J."/>
            <person name="Nusbaum C."/>
            <person name="Birren B."/>
        </authorList>
    </citation>
    <scope>NUCLEOTIDE SEQUENCE [LARGE SCALE GENOMIC DNA]</scope>
    <source>
        <strain evidence="2 3">MS-1</strain>
    </source>
</reference>
<dbReference type="SUPFAM" id="SSF55729">
    <property type="entry name" value="Acyl-CoA N-acyltransferases (Nat)"/>
    <property type="match status" value="1"/>
</dbReference>
<dbReference type="PATRIC" id="fig|1203610.3.peg.2877"/>
<accession>A0A0F5JBU6</accession>
<comment type="caution">
    <text evidence="2">The sequence shown here is derived from an EMBL/GenBank/DDBJ whole genome shotgun (WGS) entry which is preliminary data.</text>
</comment>
<dbReference type="STRING" id="1203610.HMPREF1536_02814"/>
<dbReference type="AlphaFoldDB" id="A0A0F5JBU6"/>
<dbReference type="InterPro" id="IPR000182">
    <property type="entry name" value="GNAT_dom"/>
</dbReference>
<dbReference type="GO" id="GO:0016747">
    <property type="term" value="F:acyltransferase activity, transferring groups other than amino-acyl groups"/>
    <property type="evidence" value="ECO:0007669"/>
    <property type="project" value="InterPro"/>
</dbReference>
<sequence>MSLSTVIECRPVKDFSDPLLDKVEKTYNDSFPEAERRAFSLVRELVKAESRFIVYTLFRNEVYAGFITAWQFDSFVYVEHFAIDESARNGGIGAEAMKQFMALCDLPVVLEVEIPAEEMSKRRIGFYERLGYVLDNHVYYQPPYRQGEEFLEMRLMTYGNIDLQDAFEEVKSCIHRYVYGVK</sequence>
<evidence type="ECO:0000313" key="3">
    <source>
        <dbReference type="Proteomes" id="UP000033035"/>
    </source>
</evidence>
<dbReference type="Pfam" id="PF00583">
    <property type="entry name" value="Acetyltransf_1"/>
    <property type="match status" value="1"/>
</dbReference>
<evidence type="ECO:0000313" key="2">
    <source>
        <dbReference type="EMBL" id="KKB55346.1"/>
    </source>
</evidence>